<gene>
    <name evidence="7" type="ORF">DCMF_18000</name>
</gene>
<evidence type="ECO:0000259" key="6">
    <source>
        <dbReference type="SMART" id="SM00470"/>
    </source>
</evidence>
<dbReference type="InterPro" id="IPR004437">
    <property type="entry name" value="ParB/RepB/Spo0J"/>
</dbReference>
<dbReference type="Pfam" id="PF02195">
    <property type="entry name" value="ParB_N"/>
    <property type="match status" value="1"/>
</dbReference>
<dbReference type="GO" id="GO:0003677">
    <property type="term" value="F:DNA binding"/>
    <property type="evidence" value="ECO:0007669"/>
    <property type="project" value="UniProtKB-KW"/>
</dbReference>
<dbReference type="SUPFAM" id="SSF110849">
    <property type="entry name" value="ParB/Sulfiredoxin"/>
    <property type="match status" value="1"/>
</dbReference>
<dbReference type="Gene3D" id="3.90.1530.30">
    <property type="match status" value="1"/>
</dbReference>
<dbReference type="Proteomes" id="UP000323521">
    <property type="component" value="Chromosome"/>
</dbReference>
<dbReference type="GO" id="GO:0007059">
    <property type="term" value="P:chromosome segregation"/>
    <property type="evidence" value="ECO:0007669"/>
    <property type="project" value="UniProtKB-KW"/>
</dbReference>
<dbReference type="FunFam" id="1.10.10.2830:FF:000001">
    <property type="entry name" value="Chromosome partitioning protein ParB"/>
    <property type="match status" value="1"/>
</dbReference>
<keyword evidence="3" id="KW-0159">Chromosome partition</keyword>
<dbReference type="OrthoDB" id="9802051at2"/>
<sequence length="299" mass="33576">MTKKGLGKGLQALIPSGPLLDRKSEDQVLLLPIEDILPNANQPRKNFDPDKIRELAESIAEHGIVQPIVVRPVSEGRYQIVVGERRWRAGKLAGRTEIPCIVKDFDEKTVTELALIENIQRENLNSLEEAEAYQRLLVEFNYTQESLAARLGKSRSYVANTLRLLNLAGPVQGFIREGVLTAGHARAILSLDVPEKRLVFAEKIIKDKLSVRQAEELAKEINAQHMAPATDKVKQEHPPKKPDPPLPLVIRDVENRLRSLLGTRVKIRPAEKGGRIEIDYYGEEDLERIASTLLPDDTF</sequence>
<dbReference type="InterPro" id="IPR057240">
    <property type="entry name" value="ParB_dimer_C"/>
</dbReference>
<feature type="compositionally biased region" description="Basic and acidic residues" evidence="5">
    <location>
        <begin position="231"/>
        <end position="243"/>
    </location>
</feature>
<dbReference type="RefSeq" id="WP_148135707.1">
    <property type="nucleotide sequence ID" value="NZ_CP017634.1"/>
</dbReference>
<dbReference type="KEGG" id="fwa:DCMF_18000"/>
<dbReference type="PANTHER" id="PTHR33375">
    <property type="entry name" value="CHROMOSOME-PARTITIONING PROTEIN PARB-RELATED"/>
    <property type="match status" value="1"/>
</dbReference>
<feature type="region of interest" description="Disordered" evidence="5">
    <location>
        <begin position="225"/>
        <end position="247"/>
    </location>
</feature>
<proteinExistence type="inferred from homology"/>
<comment type="subcellular location">
    <subcellularLocation>
        <location evidence="1">Cytoplasm</location>
        <location evidence="1">Nucleoid</location>
    </subcellularLocation>
</comment>
<dbReference type="InterPro" id="IPR003115">
    <property type="entry name" value="ParB_N"/>
</dbReference>
<dbReference type="EMBL" id="CP017634">
    <property type="protein sequence ID" value="ATW26398.1"/>
    <property type="molecule type" value="Genomic_DNA"/>
</dbReference>
<evidence type="ECO:0000313" key="8">
    <source>
        <dbReference type="Proteomes" id="UP000323521"/>
    </source>
</evidence>
<dbReference type="NCBIfam" id="TIGR00180">
    <property type="entry name" value="parB_part"/>
    <property type="match status" value="1"/>
</dbReference>
<evidence type="ECO:0000313" key="7">
    <source>
        <dbReference type="EMBL" id="ATW26398.1"/>
    </source>
</evidence>
<keyword evidence="4" id="KW-0238">DNA-binding</keyword>
<accession>A0A3G1KV91</accession>
<dbReference type="Pfam" id="PF17762">
    <property type="entry name" value="HTH_ParB"/>
    <property type="match status" value="1"/>
</dbReference>
<evidence type="ECO:0000256" key="1">
    <source>
        <dbReference type="ARBA" id="ARBA00004453"/>
    </source>
</evidence>
<dbReference type="Gene3D" id="1.10.10.2830">
    <property type="match status" value="1"/>
</dbReference>
<evidence type="ECO:0000256" key="3">
    <source>
        <dbReference type="ARBA" id="ARBA00022829"/>
    </source>
</evidence>
<name>A0A3G1KV91_FORW1</name>
<comment type="similarity">
    <text evidence="2">Belongs to the ParB family.</text>
</comment>
<protein>
    <recommendedName>
        <fullName evidence="6">ParB-like N-terminal domain-containing protein</fullName>
    </recommendedName>
</protein>
<evidence type="ECO:0000256" key="2">
    <source>
        <dbReference type="ARBA" id="ARBA00006295"/>
    </source>
</evidence>
<dbReference type="Pfam" id="PF23552">
    <property type="entry name" value="ParB_C"/>
    <property type="match status" value="1"/>
</dbReference>
<dbReference type="GO" id="GO:0045881">
    <property type="term" value="P:positive regulation of sporulation resulting in formation of a cellular spore"/>
    <property type="evidence" value="ECO:0007669"/>
    <property type="project" value="TreeGrafter"/>
</dbReference>
<dbReference type="SMART" id="SM00470">
    <property type="entry name" value="ParB"/>
    <property type="match status" value="1"/>
</dbReference>
<dbReference type="InterPro" id="IPR036086">
    <property type="entry name" value="ParB/Sulfiredoxin_sf"/>
</dbReference>
<dbReference type="InterPro" id="IPR050336">
    <property type="entry name" value="Chromosome_partition/occlusion"/>
</dbReference>
<evidence type="ECO:0000256" key="4">
    <source>
        <dbReference type="ARBA" id="ARBA00023125"/>
    </source>
</evidence>
<dbReference type="CDD" id="cd16393">
    <property type="entry name" value="SPO0J_N"/>
    <property type="match status" value="1"/>
</dbReference>
<organism evidence="7 8">
    <name type="scientific">Formimonas warabiya</name>
    <dbReference type="NCBI Taxonomy" id="1761012"/>
    <lineage>
        <taxon>Bacteria</taxon>
        <taxon>Bacillati</taxon>
        <taxon>Bacillota</taxon>
        <taxon>Clostridia</taxon>
        <taxon>Eubacteriales</taxon>
        <taxon>Peptococcaceae</taxon>
        <taxon>Candidatus Formimonas</taxon>
    </lineage>
</organism>
<reference evidence="7 8" key="1">
    <citation type="submission" date="2016-10" db="EMBL/GenBank/DDBJ databases">
        <title>Complete Genome Sequence of Peptococcaceae strain DCMF.</title>
        <authorList>
            <person name="Edwards R.J."/>
            <person name="Holland S.I."/>
            <person name="Deshpande N.P."/>
            <person name="Wong Y.K."/>
            <person name="Ertan H."/>
            <person name="Manefield M."/>
            <person name="Russell T.L."/>
            <person name="Lee M.J."/>
        </authorList>
    </citation>
    <scope>NUCLEOTIDE SEQUENCE [LARGE SCALE GENOMIC DNA]</scope>
    <source>
        <strain evidence="7 8">DCMF</strain>
    </source>
</reference>
<keyword evidence="8" id="KW-1185">Reference proteome</keyword>
<dbReference type="GO" id="GO:0009295">
    <property type="term" value="C:nucleoid"/>
    <property type="evidence" value="ECO:0007669"/>
    <property type="project" value="UniProtKB-SubCell"/>
</dbReference>
<dbReference type="FunFam" id="3.90.1530.30:FF:000001">
    <property type="entry name" value="Chromosome partitioning protein ParB"/>
    <property type="match status" value="1"/>
</dbReference>
<dbReference type="PANTHER" id="PTHR33375:SF1">
    <property type="entry name" value="CHROMOSOME-PARTITIONING PROTEIN PARB-RELATED"/>
    <property type="match status" value="1"/>
</dbReference>
<dbReference type="AlphaFoldDB" id="A0A3G1KV91"/>
<evidence type="ECO:0000256" key="5">
    <source>
        <dbReference type="SAM" id="MobiDB-lite"/>
    </source>
</evidence>
<dbReference type="InterPro" id="IPR041468">
    <property type="entry name" value="HTH_ParB/Spo0J"/>
</dbReference>
<feature type="domain" description="ParB-like N-terminal" evidence="6">
    <location>
        <begin position="29"/>
        <end position="119"/>
    </location>
</feature>
<dbReference type="SUPFAM" id="SSF109709">
    <property type="entry name" value="KorB DNA-binding domain-like"/>
    <property type="match status" value="1"/>
</dbReference>
<dbReference type="GO" id="GO:0005694">
    <property type="term" value="C:chromosome"/>
    <property type="evidence" value="ECO:0007669"/>
    <property type="project" value="TreeGrafter"/>
</dbReference>